<dbReference type="Pfam" id="PF16495">
    <property type="entry name" value="SWIRM-assoc_1"/>
    <property type="match status" value="1"/>
</dbReference>
<feature type="compositionally biased region" description="Low complexity" evidence="12">
    <location>
        <begin position="40"/>
        <end position="49"/>
    </location>
</feature>
<dbReference type="Gene3D" id="1.10.10.10">
    <property type="entry name" value="Winged helix-like DNA-binding domain superfamily/Winged helix DNA-binding domain"/>
    <property type="match status" value="1"/>
</dbReference>
<name>A0A6J0M8V3_RAPSA</name>
<feature type="domain" description="SWIRM" evidence="15">
    <location>
        <begin position="138"/>
        <end position="235"/>
    </location>
</feature>
<evidence type="ECO:0000259" key="14">
    <source>
        <dbReference type="PROSITE" id="PS50135"/>
    </source>
</evidence>
<dbReference type="Proteomes" id="UP000504610">
    <property type="component" value="Chromosome 2"/>
</dbReference>
<dbReference type="Gene3D" id="3.30.60.90">
    <property type="match status" value="1"/>
</dbReference>
<feature type="domain" description="Myb-like" evidence="13">
    <location>
        <begin position="353"/>
        <end position="403"/>
    </location>
</feature>
<evidence type="ECO:0000256" key="4">
    <source>
        <dbReference type="ARBA" id="ARBA00022771"/>
    </source>
</evidence>
<reference evidence="18" key="1">
    <citation type="journal article" date="2019" name="Database">
        <title>The radish genome database (RadishGD): an integrated information resource for radish genomics.</title>
        <authorList>
            <person name="Yu H.J."/>
            <person name="Baek S."/>
            <person name="Lee Y.J."/>
            <person name="Cho A."/>
            <person name="Mun J.H."/>
        </authorList>
    </citation>
    <scope>NUCLEOTIDE SEQUENCE [LARGE SCALE GENOMIC DNA]</scope>
    <source>
        <strain evidence="18">cv. WK10039</strain>
    </source>
</reference>
<dbReference type="PROSITE" id="PS50135">
    <property type="entry name" value="ZF_ZZ_2"/>
    <property type="match status" value="1"/>
</dbReference>
<feature type="region of interest" description="Disordered" evidence="12">
    <location>
        <begin position="413"/>
        <end position="498"/>
    </location>
</feature>
<dbReference type="PROSITE" id="PS50090">
    <property type="entry name" value="MYB_LIKE"/>
    <property type="match status" value="1"/>
</dbReference>
<dbReference type="InterPro" id="IPR043145">
    <property type="entry name" value="Znf_ZZ_sf"/>
</dbReference>
<feature type="compositionally biased region" description="Basic and acidic residues" evidence="12">
    <location>
        <begin position="413"/>
        <end position="446"/>
    </location>
</feature>
<evidence type="ECO:0000256" key="2">
    <source>
        <dbReference type="ARBA" id="ARBA00022473"/>
    </source>
</evidence>
<dbReference type="GeneID" id="108839733"/>
<dbReference type="SUPFAM" id="SSF46689">
    <property type="entry name" value="Homeodomain-like"/>
    <property type="match status" value="2"/>
</dbReference>
<dbReference type="PROSITE" id="PS51294">
    <property type="entry name" value="HTH_MYB"/>
    <property type="match status" value="1"/>
</dbReference>
<dbReference type="InterPro" id="IPR009057">
    <property type="entry name" value="Homeodomain-like_sf"/>
</dbReference>
<organism evidence="18 19">
    <name type="scientific">Raphanus sativus</name>
    <name type="common">Radish</name>
    <name type="synonym">Raphanus raphanistrum var. sativus</name>
    <dbReference type="NCBI Taxonomy" id="3726"/>
    <lineage>
        <taxon>Eukaryota</taxon>
        <taxon>Viridiplantae</taxon>
        <taxon>Streptophyta</taxon>
        <taxon>Embryophyta</taxon>
        <taxon>Tracheophyta</taxon>
        <taxon>Spermatophyta</taxon>
        <taxon>Magnoliopsida</taxon>
        <taxon>eudicotyledons</taxon>
        <taxon>Gunneridae</taxon>
        <taxon>Pentapetalae</taxon>
        <taxon>rosids</taxon>
        <taxon>malvids</taxon>
        <taxon>Brassicales</taxon>
        <taxon>Brassicaceae</taxon>
        <taxon>Brassiceae</taxon>
        <taxon>Raphanus</taxon>
    </lineage>
</organism>
<dbReference type="PANTHER" id="PTHR12802">
    <property type="entry name" value="SWI/SNF COMPLEX-RELATED"/>
    <property type="match status" value="1"/>
</dbReference>
<evidence type="ECO:0000256" key="1">
    <source>
        <dbReference type="ARBA" id="ARBA00004123"/>
    </source>
</evidence>
<proteinExistence type="predicted"/>
<evidence type="ECO:0000256" key="6">
    <source>
        <dbReference type="ARBA" id="ARBA00022853"/>
    </source>
</evidence>
<evidence type="ECO:0000256" key="7">
    <source>
        <dbReference type="ARBA" id="ARBA00023015"/>
    </source>
</evidence>
<evidence type="ECO:0000259" key="15">
    <source>
        <dbReference type="PROSITE" id="PS50934"/>
    </source>
</evidence>
<protein>
    <submittedName>
        <fullName evidence="19">SWI/SNF complex subunit SWI3D</fullName>
    </submittedName>
</protein>
<sequence>MEEKRRDAGTLASAGSSGDSPASEPTPRRRVKRKANALGTSSNSSSTSSKRMLTREKAMLASFSSPVHNGPLTRARQAPSNMPSAAEAKSELVNPAADGGEKPKEEEERNKAIREWEALEAKIESDFEAVRSRGSNVHVVPNHCGWFSWETIHPVEERSLPSFFNGKLESRSPEVYREIRDWIMRKFHSDPNAQIEAKDLTEVEVGDSEAKQEVMEFLDYWGLINFHPFPDASDASGVDDDKESLLNSLYRFQVDEATARPAFVSKPPRLTAQATPSGLFPDPMAAAAADDSLKQEGPAVEYHCNSCSADCSLKRYHCPKQADFDLCTECFDSGKFSSDMSSSDFILLEPAKDPGVGSGKWTDQETLLLLEGIEIFKENWSEIAEHVATKTKAQCMLHFLQMPIEDAFLDQTDQKDPSAKDTTDVAVSKDEKSVLKDAPEEKEKENANPVVEVETVKEAPEKEDVNEGKVVPQESSKPGDASEETNEVEPDKKTPEVETVVDERCKDEADENIALKALTEAFEDVGYPITPEAPLSFADLGNPVMGLAAFLVRLAGSDVATASARASVKSLNSNSGLLLATRHCFVLEDPPENNKDLTESKSVDAVGNDNNAHTDEQQKEKSQKAEDVSSNSDTDPGKASQDSVSEEKQPGSEGQKVSSNAAATKNAVKPPDIISTLQDKGSGKKLKKPLKDGDKLSSKNKAASQATVSKAAADVSQPEASKDVEMKEASQSEKDPQDMVKTAGEEAEQAKEGAKDVRSMPDTSVAEKAIGSASVPENGTAGENPNKEGSKEKDVCKGTKDEHNTDKLKRAAISALSAAAVKAKHLAKLEEDQIRQLSGSLIEKQLHKLEAKLSIFNDAESVTARVREQLERSRQRLYHERAQIIAARLGAPPSVSSKASLPANRIAANFANVAQRPPIGMTFPRPPMPRPPGPGT</sequence>
<evidence type="ECO:0000259" key="17">
    <source>
        <dbReference type="PROSITE" id="PS51294"/>
    </source>
</evidence>
<keyword evidence="18" id="KW-1185">Reference proteome</keyword>
<accession>A0A6J0M8V3</accession>
<comment type="subcellular location">
    <subcellularLocation>
        <location evidence="1">Nucleus</location>
    </subcellularLocation>
</comment>
<dbReference type="GO" id="GO:0008270">
    <property type="term" value="F:zinc ion binding"/>
    <property type="evidence" value="ECO:0007669"/>
    <property type="project" value="UniProtKB-KW"/>
</dbReference>
<dbReference type="OrthoDB" id="118550at2759"/>
<keyword evidence="4 11" id="KW-0863">Zinc-finger</keyword>
<dbReference type="InterPro" id="IPR000433">
    <property type="entry name" value="Znf_ZZ"/>
</dbReference>
<keyword evidence="9" id="KW-0804">Transcription</keyword>
<dbReference type="Pfam" id="PF04433">
    <property type="entry name" value="SWIRM"/>
    <property type="match status" value="1"/>
</dbReference>
<evidence type="ECO:0000313" key="19">
    <source>
        <dbReference type="RefSeq" id="XP_018468006.2"/>
    </source>
</evidence>
<feature type="domain" description="HTH myb-type" evidence="17">
    <location>
        <begin position="353"/>
        <end position="407"/>
    </location>
</feature>
<dbReference type="GO" id="GO:0006325">
    <property type="term" value="P:chromatin organization"/>
    <property type="evidence" value="ECO:0007669"/>
    <property type="project" value="UniProtKB-KW"/>
</dbReference>
<evidence type="ECO:0000256" key="12">
    <source>
        <dbReference type="SAM" id="MobiDB-lite"/>
    </source>
</evidence>
<feature type="region of interest" description="Disordered" evidence="12">
    <location>
        <begin position="590"/>
        <end position="805"/>
    </location>
</feature>
<dbReference type="PROSITE" id="PS50934">
    <property type="entry name" value="SWIRM"/>
    <property type="match status" value="1"/>
</dbReference>
<keyword evidence="2" id="KW-0217">Developmental protein</keyword>
<keyword evidence="5" id="KW-0862">Zinc</keyword>
<dbReference type="RefSeq" id="XP_018468006.2">
    <property type="nucleotide sequence ID" value="XM_018612504.2"/>
</dbReference>
<feature type="compositionally biased region" description="Pro residues" evidence="12">
    <location>
        <begin position="924"/>
        <end position="936"/>
    </location>
</feature>
<evidence type="ECO:0000259" key="13">
    <source>
        <dbReference type="PROSITE" id="PS50090"/>
    </source>
</evidence>
<dbReference type="PROSITE" id="PS01357">
    <property type="entry name" value="ZF_ZZ_1"/>
    <property type="match status" value="1"/>
</dbReference>
<keyword evidence="3" id="KW-0479">Metal-binding</keyword>
<dbReference type="AlphaFoldDB" id="A0A6J0M8V3"/>
<keyword evidence="8" id="KW-0238">DNA-binding</keyword>
<dbReference type="InterPro" id="IPR036388">
    <property type="entry name" value="WH-like_DNA-bd_sf"/>
</dbReference>
<dbReference type="FunFam" id="1.10.10.60:FF:000014">
    <property type="entry name" value="SWI/SNF complex subunit SMARCC2 isoform C"/>
    <property type="match status" value="1"/>
</dbReference>
<dbReference type="InterPro" id="IPR032451">
    <property type="entry name" value="SMARCC_C"/>
</dbReference>
<dbReference type="PROSITE" id="PS51293">
    <property type="entry name" value="SANT"/>
    <property type="match status" value="1"/>
</dbReference>
<feature type="compositionally biased region" description="Low complexity" evidence="12">
    <location>
        <begin position="699"/>
        <end position="713"/>
    </location>
</feature>
<dbReference type="Pfam" id="PF00249">
    <property type="entry name" value="Myb_DNA-binding"/>
    <property type="match status" value="1"/>
</dbReference>
<dbReference type="InterPro" id="IPR017884">
    <property type="entry name" value="SANT_dom"/>
</dbReference>
<feature type="compositionally biased region" description="Basic and acidic residues" evidence="12">
    <location>
        <begin position="454"/>
        <end position="467"/>
    </location>
</feature>
<evidence type="ECO:0000256" key="3">
    <source>
        <dbReference type="ARBA" id="ARBA00022723"/>
    </source>
</evidence>
<keyword evidence="7" id="KW-0805">Transcription regulation</keyword>
<evidence type="ECO:0000256" key="8">
    <source>
        <dbReference type="ARBA" id="ARBA00023125"/>
    </source>
</evidence>
<feature type="compositionally biased region" description="Basic and acidic residues" evidence="12">
    <location>
        <begin position="99"/>
        <end position="109"/>
    </location>
</feature>
<dbReference type="InterPro" id="IPR007526">
    <property type="entry name" value="SWIRM"/>
</dbReference>
<feature type="domain" description="SANT" evidence="16">
    <location>
        <begin position="356"/>
        <end position="407"/>
    </location>
</feature>
<feature type="compositionally biased region" description="Basic and acidic residues" evidence="12">
    <location>
        <begin position="748"/>
        <end position="759"/>
    </location>
</feature>
<dbReference type="SMART" id="SM00717">
    <property type="entry name" value="SANT"/>
    <property type="match status" value="1"/>
</dbReference>
<dbReference type="CDD" id="cd00167">
    <property type="entry name" value="SANT"/>
    <property type="match status" value="1"/>
</dbReference>
<dbReference type="InterPro" id="IPR001005">
    <property type="entry name" value="SANT/Myb"/>
</dbReference>
<feature type="compositionally biased region" description="Basic and acidic residues" evidence="12">
    <location>
        <begin position="489"/>
        <end position="498"/>
    </location>
</feature>
<evidence type="ECO:0000256" key="10">
    <source>
        <dbReference type="ARBA" id="ARBA00023242"/>
    </source>
</evidence>
<evidence type="ECO:0000256" key="11">
    <source>
        <dbReference type="PROSITE-ProRule" id="PRU00228"/>
    </source>
</evidence>
<reference evidence="19" key="2">
    <citation type="submission" date="2025-08" db="UniProtKB">
        <authorList>
            <consortium name="RefSeq"/>
        </authorList>
    </citation>
    <scope>IDENTIFICATION</scope>
    <source>
        <tissue evidence="19">Leaf</tissue>
    </source>
</reference>
<feature type="compositionally biased region" description="Basic and acidic residues" evidence="12">
    <location>
        <begin position="592"/>
        <end position="602"/>
    </location>
</feature>
<feature type="domain" description="ZZ-type" evidence="14">
    <location>
        <begin position="299"/>
        <end position="353"/>
    </location>
</feature>
<feature type="compositionally biased region" description="Basic and acidic residues" evidence="12">
    <location>
        <begin position="720"/>
        <end position="738"/>
    </location>
</feature>
<dbReference type="InterPro" id="IPR017930">
    <property type="entry name" value="Myb_dom"/>
</dbReference>
<dbReference type="PANTHER" id="PTHR12802:SF41">
    <property type="entry name" value="BRAHMA ASSOCIATED PROTEIN 155 KDA"/>
    <property type="match status" value="1"/>
</dbReference>
<evidence type="ECO:0000256" key="5">
    <source>
        <dbReference type="ARBA" id="ARBA00022833"/>
    </source>
</evidence>
<gene>
    <name evidence="19" type="primary">LOC108839733</name>
</gene>
<evidence type="ECO:0000256" key="9">
    <source>
        <dbReference type="ARBA" id="ARBA00023163"/>
    </source>
</evidence>
<feature type="compositionally biased region" description="Basic and acidic residues" evidence="12">
    <location>
        <begin position="612"/>
        <end position="627"/>
    </location>
</feature>
<dbReference type="GO" id="GO:0003677">
    <property type="term" value="F:DNA binding"/>
    <property type="evidence" value="ECO:0007669"/>
    <property type="project" value="UniProtKB-KW"/>
</dbReference>
<dbReference type="Gene3D" id="1.10.10.60">
    <property type="entry name" value="Homeodomain-like"/>
    <property type="match status" value="1"/>
</dbReference>
<feature type="compositionally biased region" description="Basic and acidic residues" evidence="12">
    <location>
        <begin position="785"/>
        <end position="805"/>
    </location>
</feature>
<dbReference type="KEGG" id="rsz:108839733"/>
<dbReference type="Pfam" id="PF00569">
    <property type="entry name" value="ZZ"/>
    <property type="match status" value="1"/>
</dbReference>
<feature type="compositionally biased region" description="Low complexity" evidence="12">
    <location>
        <begin position="12"/>
        <end position="23"/>
    </location>
</feature>
<keyword evidence="10" id="KW-0539">Nucleus</keyword>
<feature type="region of interest" description="Disordered" evidence="12">
    <location>
        <begin position="1"/>
        <end position="109"/>
    </location>
</feature>
<evidence type="ECO:0000259" key="16">
    <source>
        <dbReference type="PROSITE" id="PS51293"/>
    </source>
</evidence>
<dbReference type="SMART" id="SM00291">
    <property type="entry name" value="ZnF_ZZ"/>
    <property type="match status" value="1"/>
</dbReference>
<dbReference type="GO" id="GO:0005634">
    <property type="term" value="C:nucleus"/>
    <property type="evidence" value="ECO:0007669"/>
    <property type="project" value="UniProtKB-SubCell"/>
</dbReference>
<dbReference type="SUPFAM" id="SSF57850">
    <property type="entry name" value="RING/U-box"/>
    <property type="match status" value="1"/>
</dbReference>
<feature type="region of interest" description="Disordered" evidence="12">
    <location>
        <begin position="917"/>
        <end position="936"/>
    </location>
</feature>
<evidence type="ECO:0000313" key="18">
    <source>
        <dbReference type="Proteomes" id="UP000504610"/>
    </source>
</evidence>
<keyword evidence="6" id="KW-0156">Chromatin regulator</keyword>